<sequence>MPTQRSDDTGSTGKSARRPARLPEHLEPGGEPVTGDTELDGRLINESPPAPEDERVVTDLGLTASRWSGGRLTGRRFRRLRCVDVVFVNCDLSGVVLEDSGLRRVEFRECRMSGAVLAGARMEDVLLLQCKLDTANLRMIAGNRLELLDSELGRADFREAKLNRTGIHDCDLSEADFSGTDSHGLRLHGSRVHGIKGAGDLRGATIGPDQLVDVSTALFAASGIAVEDRR</sequence>
<feature type="region of interest" description="Disordered" evidence="1">
    <location>
        <begin position="1"/>
        <end position="54"/>
    </location>
</feature>
<keyword evidence="3" id="KW-1185">Reference proteome</keyword>
<organism evidence="2 3">
    <name type="scientific">Actinopolyspora saharensis</name>
    <dbReference type="NCBI Taxonomy" id="995062"/>
    <lineage>
        <taxon>Bacteria</taxon>
        <taxon>Bacillati</taxon>
        <taxon>Actinomycetota</taxon>
        <taxon>Actinomycetes</taxon>
        <taxon>Actinopolysporales</taxon>
        <taxon>Actinopolysporaceae</taxon>
        <taxon>Actinopolyspora</taxon>
    </lineage>
</organism>
<dbReference type="RefSeq" id="WP_092524994.1">
    <property type="nucleotide sequence ID" value="NZ_FNKO01000002.1"/>
</dbReference>
<proteinExistence type="predicted"/>
<dbReference type="OrthoDB" id="5178273at2"/>
<gene>
    <name evidence="2" type="ORF">SAMN04489718_3096</name>
</gene>
<dbReference type="STRING" id="995062.SAMN04489718_3096"/>
<evidence type="ECO:0000313" key="3">
    <source>
        <dbReference type="Proteomes" id="UP000199301"/>
    </source>
</evidence>
<dbReference type="Pfam" id="PF13599">
    <property type="entry name" value="Pentapeptide_4"/>
    <property type="match status" value="1"/>
</dbReference>
<dbReference type="InterPro" id="IPR001646">
    <property type="entry name" value="5peptide_repeat"/>
</dbReference>
<dbReference type="EMBL" id="FNKO01000002">
    <property type="protein sequence ID" value="SDR01554.1"/>
    <property type="molecule type" value="Genomic_DNA"/>
</dbReference>
<dbReference type="SUPFAM" id="SSF141571">
    <property type="entry name" value="Pentapeptide repeat-like"/>
    <property type="match status" value="1"/>
</dbReference>
<accession>A0A1H1FL02</accession>
<evidence type="ECO:0000313" key="2">
    <source>
        <dbReference type="EMBL" id="SDR01554.1"/>
    </source>
</evidence>
<dbReference type="AlphaFoldDB" id="A0A1H1FL02"/>
<dbReference type="Proteomes" id="UP000199301">
    <property type="component" value="Unassembled WGS sequence"/>
</dbReference>
<dbReference type="PANTHER" id="PTHR14136:SF17">
    <property type="entry name" value="BTB_POZ DOMAIN-CONTAINING PROTEIN KCTD9"/>
    <property type="match status" value="1"/>
</dbReference>
<protein>
    <submittedName>
        <fullName evidence="2">Pentapeptide repeat-containing protein</fullName>
    </submittedName>
</protein>
<evidence type="ECO:0000256" key="1">
    <source>
        <dbReference type="SAM" id="MobiDB-lite"/>
    </source>
</evidence>
<reference evidence="3" key="1">
    <citation type="submission" date="2016-10" db="EMBL/GenBank/DDBJ databases">
        <authorList>
            <person name="Varghese N."/>
            <person name="Submissions S."/>
        </authorList>
    </citation>
    <scope>NUCLEOTIDE SEQUENCE [LARGE SCALE GENOMIC DNA]</scope>
    <source>
        <strain evidence="3">DSM 45459</strain>
    </source>
</reference>
<dbReference type="PANTHER" id="PTHR14136">
    <property type="entry name" value="BTB_POZ DOMAIN-CONTAINING PROTEIN KCTD9"/>
    <property type="match status" value="1"/>
</dbReference>
<dbReference type="InterPro" id="IPR051082">
    <property type="entry name" value="Pentapeptide-BTB/POZ_domain"/>
</dbReference>
<name>A0A1H1FL02_9ACTN</name>
<dbReference type="Gene3D" id="2.160.20.80">
    <property type="entry name" value="E3 ubiquitin-protein ligase SopA"/>
    <property type="match status" value="1"/>
</dbReference>
<dbReference type="Pfam" id="PF00805">
    <property type="entry name" value="Pentapeptide"/>
    <property type="match status" value="1"/>
</dbReference>